<keyword evidence="4" id="KW-1185">Reference proteome</keyword>
<dbReference type="InterPro" id="IPR036291">
    <property type="entry name" value="NAD(P)-bd_dom_sf"/>
</dbReference>
<dbReference type="InterPro" id="IPR002347">
    <property type="entry name" value="SDR_fam"/>
</dbReference>
<dbReference type="Proteomes" id="UP000315648">
    <property type="component" value="Unassembled WGS sequence"/>
</dbReference>
<comment type="caution">
    <text evidence="3">The sequence shown here is derived from an EMBL/GenBank/DDBJ whole genome shotgun (WGS) entry which is preliminary data.</text>
</comment>
<name>A0A556QLA7_9BACT</name>
<dbReference type="RefSeq" id="WP_144353829.1">
    <property type="nucleotide sequence ID" value="NZ_CBCRVV010000008.1"/>
</dbReference>
<dbReference type="SMART" id="SM00822">
    <property type="entry name" value="PKS_KR"/>
    <property type="match status" value="1"/>
</dbReference>
<dbReference type="Gene3D" id="3.40.50.720">
    <property type="entry name" value="NAD(P)-binding Rossmann-like Domain"/>
    <property type="match status" value="1"/>
</dbReference>
<dbReference type="SUPFAM" id="SSF51735">
    <property type="entry name" value="NAD(P)-binding Rossmann-fold domains"/>
    <property type="match status" value="1"/>
</dbReference>
<dbReference type="EMBL" id="VMBG01000002">
    <property type="protein sequence ID" value="TSJ77427.1"/>
    <property type="molecule type" value="Genomic_DNA"/>
</dbReference>
<accession>A0A556QLA7</accession>
<evidence type="ECO:0000256" key="1">
    <source>
        <dbReference type="ARBA" id="ARBA00006484"/>
    </source>
</evidence>
<organism evidence="3 4">
    <name type="scientific">Rariglobus hedericola</name>
    <dbReference type="NCBI Taxonomy" id="2597822"/>
    <lineage>
        <taxon>Bacteria</taxon>
        <taxon>Pseudomonadati</taxon>
        <taxon>Verrucomicrobiota</taxon>
        <taxon>Opitutia</taxon>
        <taxon>Opitutales</taxon>
        <taxon>Opitutaceae</taxon>
        <taxon>Rariglobus</taxon>
    </lineage>
</organism>
<dbReference type="PRINTS" id="PR00081">
    <property type="entry name" value="GDHRDH"/>
</dbReference>
<evidence type="ECO:0000259" key="2">
    <source>
        <dbReference type="SMART" id="SM00822"/>
    </source>
</evidence>
<dbReference type="CDD" id="cd05233">
    <property type="entry name" value="SDR_c"/>
    <property type="match status" value="1"/>
</dbReference>
<feature type="domain" description="Ketoreductase" evidence="2">
    <location>
        <begin position="11"/>
        <end position="201"/>
    </location>
</feature>
<dbReference type="AlphaFoldDB" id="A0A556QLA7"/>
<evidence type="ECO:0000313" key="4">
    <source>
        <dbReference type="Proteomes" id="UP000315648"/>
    </source>
</evidence>
<proteinExistence type="inferred from homology"/>
<gene>
    <name evidence="3" type="ORF">FPL22_15165</name>
</gene>
<protein>
    <submittedName>
        <fullName evidence="3">SDR family oxidoreductase</fullName>
    </submittedName>
</protein>
<dbReference type="FunFam" id="3.40.50.720:FF:000084">
    <property type="entry name" value="Short-chain dehydrogenase reductase"/>
    <property type="match status" value="1"/>
</dbReference>
<dbReference type="OrthoDB" id="9803333at2"/>
<comment type="similarity">
    <text evidence="1">Belongs to the short-chain dehydrogenases/reductases (SDR) family.</text>
</comment>
<dbReference type="Pfam" id="PF13561">
    <property type="entry name" value="adh_short_C2"/>
    <property type="match status" value="1"/>
</dbReference>
<dbReference type="InterPro" id="IPR057326">
    <property type="entry name" value="KR_dom"/>
</dbReference>
<dbReference type="GO" id="GO:0016616">
    <property type="term" value="F:oxidoreductase activity, acting on the CH-OH group of donors, NAD or NADP as acceptor"/>
    <property type="evidence" value="ECO:0007669"/>
    <property type="project" value="TreeGrafter"/>
</dbReference>
<dbReference type="PANTHER" id="PTHR42760">
    <property type="entry name" value="SHORT-CHAIN DEHYDROGENASES/REDUCTASES FAMILY MEMBER"/>
    <property type="match status" value="1"/>
</dbReference>
<reference evidence="3 4" key="1">
    <citation type="submission" date="2019-07" db="EMBL/GenBank/DDBJ databases">
        <title>Description of 53C-WASEF.</title>
        <authorList>
            <person name="Pitt A."/>
            <person name="Hahn M.W."/>
        </authorList>
    </citation>
    <scope>NUCLEOTIDE SEQUENCE [LARGE SCALE GENOMIC DNA]</scope>
    <source>
        <strain evidence="3 4">53C-WASEF</strain>
    </source>
</reference>
<dbReference type="PRINTS" id="PR00080">
    <property type="entry name" value="SDRFAMILY"/>
</dbReference>
<evidence type="ECO:0000313" key="3">
    <source>
        <dbReference type="EMBL" id="TSJ77427.1"/>
    </source>
</evidence>
<dbReference type="NCBIfam" id="NF004203">
    <property type="entry name" value="PRK05653.2-4"/>
    <property type="match status" value="1"/>
</dbReference>
<sequence>MNTPTLTLHGKTALVTGAGSGIGKATALMLAEAGACVGVLTHNAREARSTAREITAAGHQAIPLVADVSDEKSMKAVFASLKKSWGQLDIVMANAGINGLWAPIEEIKTSDWDETLGVNLRGTFLTVKLAVPLMKKKGGSIIVVSSVNGTRMFSNTGASAYATSKAGQVAFARMIALELAKHSIRVNTICPGAIETNIGDNTNARHLRRIREPVRFPKGQVPLTQGKPGHASQVAQLALFLASDHSSHITGTEVFIDGAQSLLQG</sequence>